<dbReference type="AlphaFoldDB" id="A0AAE3KHY7"/>
<evidence type="ECO:0000313" key="3">
    <source>
        <dbReference type="EMBL" id="MCP2167392.1"/>
    </source>
</evidence>
<dbReference type="Pfam" id="PF00722">
    <property type="entry name" value="Glyco_hydro_16"/>
    <property type="match status" value="1"/>
</dbReference>
<dbReference type="Gene3D" id="2.60.120.200">
    <property type="match status" value="1"/>
</dbReference>
<comment type="caution">
    <text evidence="3">The sequence shown here is derived from an EMBL/GenBank/DDBJ whole genome shotgun (WGS) entry which is preliminary data.</text>
</comment>
<dbReference type="InterPro" id="IPR000757">
    <property type="entry name" value="Beta-glucanase-like"/>
</dbReference>
<dbReference type="GO" id="GO:0005975">
    <property type="term" value="P:carbohydrate metabolic process"/>
    <property type="evidence" value="ECO:0007669"/>
    <property type="project" value="InterPro"/>
</dbReference>
<dbReference type="Proteomes" id="UP001206128">
    <property type="component" value="Unassembled WGS sequence"/>
</dbReference>
<accession>A0AAE3KHY7</accession>
<dbReference type="SUPFAM" id="SSF49899">
    <property type="entry name" value="Concanavalin A-like lectins/glucanases"/>
    <property type="match status" value="1"/>
</dbReference>
<name>A0AAE3KHY7_9PSEU</name>
<dbReference type="EMBL" id="JAMTCK010000010">
    <property type="protein sequence ID" value="MCP2167392.1"/>
    <property type="molecule type" value="Genomic_DNA"/>
</dbReference>
<protein>
    <submittedName>
        <fullName evidence="3">Glycosyl hydrolases family 16</fullName>
    </submittedName>
</protein>
<sequence length="280" mass="30726">MDTLDATGTMLDATGWRPLWKDDFRGPHGAPLDHERWKVIVGKPWASGMESYADDTTHLHLDGDGHLAMTATHDEDNGYVSAWIETRREDFVPPPGGALRVRARVRTAPGLGVDCAMFAWANRMRHLGEQEPLQGWYQSGEIDLFEVVNSEPARVYGVVHSPECHQLPSLGMGTFTSTADGSPLSDDYHTYTTVWTHDPDSITWYLDGTPYLRLTPEDTTAKGWLFTQPVYFGLLIVIGSPGGPILPGDPDPAAFPTTMFVDEVTIEELPPGGGAPNLVP</sequence>
<proteinExistence type="inferred from homology"/>
<organism evidence="3 4">
    <name type="scientific">Goodfellowiella coeruleoviolacea</name>
    <dbReference type="NCBI Taxonomy" id="334858"/>
    <lineage>
        <taxon>Bacteria</taxon>
        <taxon>Bacillati</taxon>
        <taxon>Actinomycetota</taxon>
        <taxon>Actinomycetes</taxon>
        <taxon>Pseudonocardiales</taxon>
        <taxon>Pseudonocardiaceae</taxon>
        <taxon>Goodfellowiella</taxon>
    </lineage>
</organism>
<dbReference type="GO" id="GO:0004553">
    <property type="term" value="F:hydrolase activity, hydrolyzing O-glycosyl compounds"/>
    <property type="evidence" value="ECO:0007669"/>
    <property type="project" value="InterPro"/>
</dbReference>
<feature type="domain" description="GH16" evidence="2">
    <location>
        <begin position="12"/>
        <end position="272"/>
    </location>
</feature>
<dbReference type="PROSITE" id="PS51762">
    <property type="entry name" value="GH16_2"/>
    <property type="match status" value="1"/>
</dbReference>
<dbReference type="RefSeq" id="WP_253774238.1">
    <property type="nucleotide sequence ID" value="NZ_JAMTCK010000010.1"/>
</dbReference>
<reference evidence="3" key="1">
    <citation type="submission" date="2022-06" db="EMBL/GenBank/DDBJ databases">
        <title>Genomic Encyclopedia of Archaeal and Bacterial Type Strains, Phase II (KMG-II): from individual species to whole genera.</title>
        <authorList>
            <person name="Goeker M."/>
        </authorList>
    </citation>
    <scope>NUCLEOTIDE SEQUENCE</scope>
    <source>
        <strain evidence="3">DSM 43935</strain>
    </source>
</reference>
<evidence type="ECO:0000256" key="1">
    <source>
        <dbReference type="ARBA" id="ARBA00006865"/>
    </source>
</evidence>
<dbReference type="InterPro" id="IPR013320">
    <property type="entry name" value="ConA-like_dom_sf"/>
</dbReference>
<keyword evidence="4" id="KW-1185">Reference proteome</keyword>
<gene>
    <name evidence="3" type="ORF">LX83_004265</name>
</gene>
<keyword evidence="3" id="KW-0378">Hydrolase</keyword>
<evidence type="ECO:0000313" key="4">
    <source>
        <dbReference type="Proteomes" id="UP001206128"/>
    </source>
</evidence>
<evidence type="ECO:0000259" key="2">
    <source>
        <dbReference type="PROSITE" id="PS51762"/>
    </source>
</evidence>
<dbReference type="PANTHER" id="PTHR10963:SF55">
    <property type="entry name" value="GLYCOSIDE HYDROLASE FAMILY 16 PROTEIN"/>
    <property type="match status" value="1"/>
</dbReference>
<dbReference type="PANTHER" id="PTHR10963">
    <property type="entry name" value="GLYCOSYL HYDROLASE-RELATED"/>
    <property type="match status" value="1"/>
</dbReference>
<comment type="similarity">
    <text evidence="1">Belongs to the glycosyl hydrolase 16 family.</text>
</comment>
<dbReference type="InterPro" id="IPR050546">
    <property type="entry name" value="Glycosyl_Hydrlase_16"/>
</dbReference>